<evidence type="ECO:0000313" key="2">
    <source>
        <dbReference type="Proteomes" id="UP000800200"/>
    </source>
</evidence>
<keyword evidence="2" id="KW-1185">Reference proteome</keyword>
<evidence type="ECO:0000313" key="1">
    <source>
        <dbReference type="EMBL" id="KAF2190135.1"/>
    </source>
</evidence>
<reference evidence="1" key="1">
    <citation type="journal article" date="2020" name="Stud. Mycol.">
        <title>101 Dothideomycetes genomes: a test case for predicting lifestyles and emergence of pathogens.</title>
        <authorList>
            <person name="Haridas S."/>
            <person name="Albert R."/>
            <person name="Binder M."/>
            <person name="Bloem J."/>
            <person name="Labutti K."/>
            <person name="Salamov A."/>
            <person name="Andreopoulos B."/>
            <person name="Baker S."/>
            <person name="Barry K."/>
            <person name="Bills G."/>
            <person name="Bluhm B."/>
            <person name="Cannon C."/>
            <person name="Castanera R."/>
            <person name="Culley D."/>
            <person name="Daum C."/>
            <person name="Ezra D."/>
            <person name="Gonzalez J."/>
            <person name="Henrissat B."/>
            <person name="Kuo A."/>
            <person name="Liang C."/>
            <person name="Lipzen A."/>
            <person name="Lutzoni F."/>
            <person name="Magnuson J."/>
            <person name="Mondo S."/>
            <person name="Nolan M."/>
            <person name="Ohm R."/>
            <person name="Pangilinan J."/>
            <person name="Park H.-J."/>
            <person name="Ramirez L."/>
            <person name="Alfaro M."/>
            <person name="Sun H."/>
            <person name="Tritt A."/>
            <person name="Yoshinaga Y."/>
            <person name="Zwiers L.-H."/>
            <person name="Turgeon B."/>
            <person name="Goodwin S."/>
            <person name="Spatafora J."/>
            <person name="Crous P."/>
            <person name="Grigoriev I."/>
        </authorList>
    </citation>
    <scope>NUCLEOTIDE SEQUENCE</scope>
    <source>
        <strain evidence="1">CBS 207.26</strain>
    </source>
</reference>
<dbReference type="Proteomes" id="UP000800200">
    <property type="component" value="Unassembled WGS sequence"/>
</dbReference>
<proteinExistence type="predicted"/>
<protein>
    <submittedName>
        <fullName evidence="1">Uncharacterized protein</fullName>
    </submittedName>
</protein>
<sequence>MASPYRGAFSLDYHPPGVPSELDIQTALFFARNSEGGVDQNITGYLEEELRELWARLHSQPYTYIFTMDELALFNYYRHRFRNSDIASDAIRRFWDNYQGKEEQKAESQNASSLTASTIDNWAEISDLAERKRIQNKLAQRHYPRDAQRC</sequence>
<dbReference type="AlphaFoldDB" id="A0A6A6EGC2"/>
<dbReference type="OrthoDB" id="5302289at2759"/>
<accession>A0A6A6EGC2</accession>
<name>A0A6A6EGC2_9PEZI</name>
<gene>
    <name evidence="1" type="ORF">K469DRAFT_24051</name>
</gene>
<dbReference type="EMBL" id="ML994619">
    <property type="protein sequence ID" value="KAF2190135.1"/>
    <property type="molecule type" value="Genomic_DNA"/>
</dbReference>
<organism evidence="1 2">
    <name type="scientific">Zopfia rhizophila CBS 207.26</name>
    <dbReference type="NCBI Taxonomy" id="1314779"/>
    <lineage>
        <taxon>Eukaryota</taxon>
        <taxon>Fungi</taxon>
        <taxon>Dikarya</taxon>
        <taxon>Ascomycota</taxon>
        <taxon>Pezizomycotina</taxon>
        <taxon>Dothideomycetes</taxon>
        <taxon>Dothideomycetes incertae sedis</taxon>
        <taxon>Zopfiaceae</taxon>
        <taxon>Zopfia</taxon>
    </lineage>
</organism>